<name>A0A9W6WT89_9STRA</name>
<gene>
    <name evidence="5" type="ORF">Pfra01_000058600</name>
</gene>
<dbReference type="Pfam" id="PF13516">
    <property type="entry name" value="LRR_6"/>
    <property type="match status" value="4"/>
</dbReference>
<dbReference type="AlphaFoldDB" id="A0A9W6WT89"/>
<dbReference type="PANTHER" id="PTHR24113:SF12">
    <property type="entry name" value="RAN GTPASE-ACTIVATING PROTEIN 1"/>
    <property type="match status" value="1"/>
</dbReference>
<dbReference type="Proteomes" id="UP001165121">
    <property type="component" value="Unassembled WGS sequence"/>
</dbReference>
<dbReference type="InterPro" id="IPR027038">
    <property type="entry name" value="RanGap"/>
</dbReference>
<reference evidence="5" key="1">
    <citation type="submission" date="2023-04" db="EMBL/GenBank/DDBJ databases">
        <title>Phytophthora fragariaefolia NBRC 109709.</title>
        <authorList>
            <person name="Ichikawa N."/>
            <person name="Sato H."/>
            <person name="Tonouchi N."/>
        </authorList>
    </citation>
    <scope>NUCLEOTIDE SEQUENCE</scope>
    <source>
        <strain evidence="5">NBRC 109709</strain>
    </source>
</reference>
<accession>A0A9W6WT89</accession>
<dbReference type="InterPro" id="IPR032675">
    <property type="entry name" value="LRR_dom_sf"/>
</dbReference>
<dbReference type="PANTHER" id="PTHR24113">
    <property type="entry name" value="RAN GTPASE-ACTIVATING PROTEIN 1"/>
    <property type="match status" value="1"/>
</dbReference>
<evidence type="ECO:0000313" key="6">
    <source>
        <dbReference type="Proteomes" id="UP001165121"/>
    </source>
</evidence>
<evidence type="ECO:0000256" key="4">
    <source>
        <dbReference type="SAM" id="MobiDB-lite"/>
    </source>
</evidence>
<dbReference type="SUPFAM" id="SSF52047">
    <property type="entry name" value="RNI-like"/>
    <property type="match status" value="1"/>
</dbReference>
<dbReference type="InterPro" id="IPR001611">
    <property type="entry name" value="Leu-rich_rpt"/>
</dbReference>
<feature type="compositionally biased region" description="Acidic residues" evidence="4">
    <location>
        <begin position="431"/>
        <end position="455"/>
    </location>
</feature>
<keyword evidence="2" id="KW-0433">Leucine-rich repeat</keyword>
<dbReference type="Gene3D" id="3.80.10.10">
    <property type="entry name" value="Ribonuclease Inhibitor"/>
    <property type="match status" value="1"/>
</dbReference>
<dbReference type="PROSITE" id="PS51450">
    <property type="entry name" value="LRR"/>
    <property type="match status" value="1"/>
</dbReference>
<evidence type="ECO:0000313" key="5">
    <source>
        <dbReference type="EMBL" id="GMF15855.1"/>
    </source>
</evidence>
<dbReference type="GO" id="GO:0048471">
    <property type="term" value="C:perinuclear region of cytoplasm"/>
    <property type="evidence" value="ECO:0007669"/>
    <property type="project" value="TreeGrafter"/>
</dbReference>
<feature type="compositionally biased region" description="Basic and acidic residues" evidence="4">
    <location>
        <begin position="73"/>
        <end position="97"/>
    </location>
</feature>
<dbReference type="SMART" id="SM00368">
    <property type="entry name" value="LRR_RI"/>
    <property type="match status" value="4"/>
</dbReference>
<dbReference type="GO" id="GO:0006913">
    <property type="term" value="P:nucleocytoplasmic transport"/>
    <property type="evidence" value="ECO:0007669"/>
    <property type="project" value="TreeGrafter"/>
</dbReference>
<dbReference type="GO" id="GO:0005829">
    <property type="term" value="C:cytosol"/>
    <property type="evidence" value="ECO:0007669"/>
    <property type="project" value="TreeGrafter"/>
</dbReference>
<keyword evidence="1" id="KW-0343">GTPase activation</keyword>
<feature type="region of interest" description="Disordered" evidence="4">
    <location>
        <begin position="63"/>
        <end position="204"/>
    </location>
</feature>
<proteinExistence type="predicted"/>
<feature type="region of interest" description="Disordered" evidence="4">
    <location>
        <begin position="428"/>
        <end position="460"/>
    </location>
</feature>
<dbReference type="GO" id="GO:0031267">
    <property type="term" value="F:small GTPase binding"/>
    <property type="evidence" value="ECO:0007669"/>
    <property type="project" value="TreeGrafter"/>
</dbReference>
<dbReference type="GO" id="GO:0005096">
    <property type="term" value="F:GTPase activator activity"/>
    <property type="evidence" value="ECO:0007669"/>
    <property type="project" value="UniProtKB-KW"/>
</dbReference>
<evidence type="ECO:0000256" key="3">
    <source>
        <dbReference type="ARBA" id="ARBA00022737"/>
    </source>
</evidence>
<evidence type="ECO:0000256" key="1">
    <source>
        <dbReference type="ARBA" id="ARBA00022468"/>
    </source>
</evidence>
<dbReference type="EMBL" id="BSXT01000043">
    <property type="protein sequence ID" value="GMF15855.1"/>
    <property type="molecule type" value="Genomic_DNA"/>
</dbReference>
<protein>
    <submittedName>
        <fullName evidence="5">Unnamed protein product</fullName>
    </submittedName>
</protein>
<dbReference type="OrthoDB" id="196566at2759"/>
<comment type="caution">
    <text evidence="5">The sequence shown here is derived from an EMBL/GenBank/DDBJ whole genome shotgun (WGS) entry which is preliminary data.</text>
</comment>
<keyword evidence="6" id="KW-1185">Reference proteome</keyword>
<keyword evidence="3" id="KW-0677">Repeat</keyword>
<evidence type="ECO:0000256" key="2">
    <source>
        <dbReference type="ARBA" id="ARBA00022614"/>
    </source>
</evidence>
<sequence length="479" mass="51849">MALLMPDINLRRAKHHLEVCITTGDPPAKSTAATQNLERLIFGSKSKSPQAVNPVAVGADSAKVAPPTQNLECDPKKEQFAGRDEEVVGETDEKPHAQLDCAPSSVVKSNQETDDEEEELGRDQAAELECSRSWTIERSDGSTQDLKSLAPSSTSTTETSSSVSSVVTTHSSISTTACVGKPPLSRVGPQLSRDNRSSYSSLHSMPQPKYISRVKGPTLGSILQRVHINDGNVSELDFSTLAERNKRLESEGCALVARSLSTNHTVRKLIIRDHSIGDDGAIALSKMLCNNTTIEYLDLFGNEIGDSGAEALAQALYGHDSLTHLSLRDNLITDRGVDALAQAIRCNCTLKSLDLVHNRITQVGAQALLNALNVNFYLETIGLDENSVPEFIESEFAAALARNRAESLILESHAAEKKAVKLVRRASGFDTQDEEEDSSEVDEEEWEGWEDDDGDSVSSGFLTCSNVTDIPLSSSGLWI</sequence>
<feature type="compositionally biased region" description="Low complexity" evidence="4">
    <location>
        <begin position="152"/>
        <end position="176"/>
    </location>
</feature>
<dbReference type="GO" id="GO:0005634">
    <property type="term" value="C:nucleus"/>
    <property type="evidence" value="ECO:0007669"/>
    <property type="project" value="TreeGrafter"/>
</dbReference>
<organism evidence="5 6">
    <name type="scientific">Phytophthora fragariaefolia</name>
    <dbReference type="NCBI Taxonomy" id="1490495"/>
    <lineage>
        <taxon>Eukaryota</taxon>
        <taxon>Sar</taxon>
        <taxon>Stramenopiles</taxon>
        <taxon>Oomycota</taxon>
        <taxon>Peronosporomycetes</taxon>
        <taxon>Peronosporales</taxon>
        <taxon>Peronosporaceae</taxon>
        <taxon>Phytophthora</taxon>
    </lineage>
</organism>